<dbReference type="SUPFAM" id="SSF52540">
    <property type="entry name" value="P-loop containing nucleoside triphosphate hydrolases"/>
    <property type="match status" value="1"/>
</dbReference>
<evidence type="ECO:0000313" key="6">
    <source>
        <dbReference type="Proteomes" id="UP001228905"/>
    </source>
</evidence>
<evidence type="ECO:0000259" key="4">
    <source>
        <dbReference type="PROSITE" id="PS50893"/>
    </source>
</evidence>
<reference evidence="5 6" key="1">
    <citation type="submission" date="2023-07" db="EMBL/GenBank/DDBJ databases">
        <title>Genomic Encyclopedia of Type Strains, Phase IV (KMG-IV): sequencing the most valuable type-strain genomes for metagenomic binning, comparative biology and taxonomic classification.</title>
        <authorList>
            <person name="Goeker M."/>
        </authorList>
    </citation>
    <scope>NUCLEOTIDE SEQUENCE [LARGE SCALE GENOMIC DNA]</scope>
    <source>
        <strain evidence="5 6">DSM 18695</strain>
    </source>
</reference>
<dbReference type="InterPro" id="IPR003439">
    <property type="entry name" value="ABC_transporter-like_ATP-bd"/>
</dbReference>
<name>A0ABU0IT09_9CAUL</name>
<evidence type="ECO:0000313" key="5">
    <source>
        <dbReference type="EMBL" id="MDQ0464174.1"/>
    </source>
</evidence>
<evidence type="ECO:0000256" key="3">
    <source>
        <dbReference type="ARBA" id="ARBA00022840"/>
    </source>
</evidence>
<dbReference type="PROSITE" id="PS00211">
    <property type="entry name" value="ABC_TRANSPORTER_1"/>
    <property type="match status" value="1"/>
</dbReference>
<evidence type="ECO:0000256" key="1">
    <source>
        <dbReference type="ARBA" id="ARBA00022448"/>
    </source>
</evidence>
<dbReference type="PANTHER" id="PTHR24220">
    <property type="entry name" value="IMPORT ATP-BINDING PROTEIN"/>
    <property type="match status" value="1"/>
</dbReference>
<gene>
    <name evidence="5" type="ORF">QO010_001945</name>
</gene>
<organism evidence="5 6">
    <name type="scientific">Caulobacter ginsengisoli</name>
    <dbReference type="NCBI Taxonomy" id="400775"/>
    <lineage>
        <taxon>Bacteria</taxon>
        <taxon>Pseudomonadati</taxon>
        <taxon>Pseudomonadota</taxon>
        <taxon>Alphaproteobacteria</taxon>
        <taxon>Caulobacterales</taxon>
        <taxon>Caulobacteraceae</taxon>
        <taxon>Caulobacter</taxon>
    </lineage>
</organism>
<dbReference type="Gene3D" id="3.40.50.300">
    <property type="entry name" value="P-loop containing nucleotide triphosphate hydrolases"/>
    <property type="match status" value="1"/>
</dbReference>
<keyword evidence="1" id="KW-0813">Transport</keyword>
<dbReference type="Pfam" id="PF00005">
    <property type="entry name" value="ABC_tran"/>
    <property type="match status" value="1"/>
</dbReference>
<protein>
    <submittedName>
        <fullName evidence="5">ABC transport system ATP-binding protein</fullName>
    </submittedName>
</protein>
<feature type="domain" description="ABC transporter" evidence="4">
    <location>
        <begin position="2"/>
        <end position="231"/>
    </location>
</feature>
<dbReference type="GO" id="GO:0005524">
    <property type="term" value="F:ATP binding"/>
    <property type="evidence" value="ECO:0007669"/>
    <property type="project" value="UniProtKB-KW"/>
</dbReference>
<dbReference type="SMART" id="SM00382">
    <property type="entry name" value="AAA"/>
    <property type="match status" value="1"/>
</dbReference>
<dbReference type="PANTHER" id="PTHR24220:SF86">
    <property type="entry name" value="ABC TRANSPORTER ABCH.1"/>
    <property type="match status" value="1"/>
</dbReference>
<dbReference type="EMBL" id="JAUSVS010000002">
    <property type="protein sequence ID" value="MDQ0464174.1"/>
    <property type="molecule type" value="Genomic_DNA"/>
</dbReference>
<dbReference type="InterPro" id="IPR027417">
    <property type="entry name" value="P-loop_NTPase"/>
</dbReference>
<accession>A0ABU0IT09</accession>
<evidence type="ECO:0000256" key="2">
    <source>
        <dbReference type="ARBA" id="ARBA00022741"/>
    </source>
</evidence>
<keyword evidence="2" id="KW-0547">Nucleotide-binding</keyword>
<dbReference type="PROSITE" id="PS50893">
    <property type="entry name" value="ABC_TRANSPORTER_2"/>
    <property type="match status" value="1"/>
</dbReference>
<dbReference type="Proteomes" id="UP001228905">
    <property type="component" value="Unassembled WGS sequence"/>
</dbReference>
<dbReference type="InterPro" id="IPR003593">
    <property type="entry name" value="AAA+_ATPase"/>
</dbReference>
<dbReference type="RefSeq" id="WP_307348621.1">
    <property type="nucleotide sequence ID" value="NZ_JAUSVS010000002.1"/>
</dbReference>
<proteinExistence type="predicted"/>
<dbReference type="InterPro" id="IPR015854">
    <property type="entry name" value="ABC_transpr_LolD-like"/>
</dbReference>
<dbReference type="InterPro" id="IPR017911">
    <property type="entry name" value="MacB-like_ATP-bd"/>
</dbReference>
<keyword evidence="3 5" id="KW-0067">ATP-binding</keyword>
<sequence>MIEIRDLEKLYIMGEETVAALAGVTLTVERGELAAVIGPSGSGKSSLMNILGGLDRPSNGSYHFDGEDVGDMADDALADFRSRRIGFVFQSFQLLPRLTALQNVELPMVYAGIEPRERRERAVAMLQKVGLGERMTHRPTQLSGGQQQRVAIARALANAPDLLLADEPTGALDTNTSKEVLALFHELNAEGLTVVIVTHDLEVAAEARRRISFRDGKVVEDDHGGSRRGKS</sequence>
<comment type="caution">
    <text evidence="5">The sequence shown here is derived from an EMBL/GenBank/DDBJ whole genome shotgun (WGS) entry which is preliminary data.</text>
</comment>
<keyword evidence="6" id="KW-1185">Reference proteome</keyword>
<dbReference type="CDD" id="cd03255">
    <property type="entry name" value="ABC_MJ0796_LolCDE_FtsE"/>
    <property type="match status" value="1"/>
</dbReference>
<dbReference type="InterPro" id="IPR017871">
    <property type="entry name" value="ABC_transporter-like_CS"/>
</dbReference>